<feature type="domain" description="Major facilitator superfamily (MFS) profile" evidence="8">
    <location>
        <begin position="26"/>
        <end position="437"/>
    </location>
</feature>
<feature type="transmembrane region" description="Helical" evidence="7">
    <location>
        <begin position="319"/>
        <end position="339"/>
    </location>
</feature>
<feature type="transmembrane region" description="Helical" evidence="7">
    <location>
        <begin position="100"/>
        <end position="120"/>
    </location>
</feature>
<feature type="transmembrane region" description="Helical" evidence="7">
    <location>
        <begin position="164"/>
        <end position="189"/>
    </location>
</feature>
<dbReference type="PANTHER" id="PTHR43045:SF2">
    <property type="entry name" value="INNER MEMBRANE METABOLITE TRANSPORT PROTEIN YHJE"/>
    <property type="match status" value="1"/>
</dbReference>
<dbReference type="Pfam" id="PF07690">
    <property type="entry name" value="MFS_1"/>
    <property type="match status" value="1"/>
</dbReference>
<dbReference type="RefSeq" id="WP_003264841.1">
    <property type="nucleotide sequence ID" value="NZ_AAKL01000044.1"/>
</dbReference>
<dbReference type="SUPFAM" id="SSF103473">
    <property type="entry name" value="MFS general substrate transporter"/>
    <property type="match status" value="1"/>
</dbReference>
<proteinExistence type="predicted"/>
<feature type="transmembrane region" description="Helical" evidence="7">
    <location>
        <begin position="345"/>
        <end position="368"/>
    </location>
</feature>
<evidence type="ECO:0000256" key="4">
    <source>
        <dbReference type="ARBA" id="ARBA00022692"/>
    </source>
</evidence>
<comment type="subcellular location">
    <subcellularLocation>
        <location evidence="1">Cell membrane</location>
        <topology evidence="1">Multi-pass membrane protein</topology>
    </subcellularLocation>
</comment>
<feature type="transmembrane region" description="Helical" evidence="7">
    <location>
        <begin position="66"/>
        <end position="88"/>
    </location>
</feature>
<dbReference type="PROSITE" id="PS50850">
    <property type="entry name" value="MFS"/>
    <property type="match status" value="1"/>
</dbReference>
<dbReference type="InterPro" id="IPR011701">
    <property type="entry name" value="MFS"/>
</dbReference>
<dbReference type="InterPro" id="IPR036259">
    <property type="entry name" value="MFS_trans_sf"/>
</dbReference>
<dbReference type="PROSITE" id="PS00216">
    <property type="entry name" value="SUGAR_TRANSPORT_1"/>
    <property type="match status" value="1"/>
</dbReference>
<name>A0AB33VA71_RALSU</name>
<dbReference type="GO" id="GO:0005886">
    <property type="term" value="C:plasma membrane"/>
    <property type="evidence" value="ECO:0007669"/>
    <property type="project" value="UniProtKB-SubCell"/>
</dbReference>
<dbReference type="InterPro" id="IPR005828">
    <property type="entry name" value="MFS_sugar_transport-like"/>
</dbReference>
<dbReference type="InterPro" id="IPR020846">
    <property type="entry name" value="MFS_dom"/>
</dbReference>
<feature type="transmembrane region" description="Helical" evidence="7">
    <location>
        <begin position="201"/>
        <end position="220"/>
    </location>
</feature>
<evidence type="ECO:0000256" key="7">
    <source>
        <dbReference type="SAM" id="Phobius"/>
    </source>
</evidence>
<feature type="transmembrane region" description="Helical" evidence="7">
    <location>
        <begin position="380"/>
        <end position="400"/>
    </location>
</feature>
<sequence length="439" mass="45909">MSASPSSPVMAAPATDTANGTGRARIVFASFIGTAIEFYDFYVYATAAALVIGPVFFPHGSATAQALSAFITFGIAFVARPIGSFLFGHFGDRIGRKSTLVASLLVMGISTTLIGLVPGYDAIGSLAPVLLCILRFGQGIGLGGEWGGAALLATENAPEGKRAWFGMFPQLGPSVGFLASNGLFFGLALSLSDAQFRSWGWRVPFLVSAVLVALGLYVRLKIAETPAFRAAVERRERVRVPIAALLAHHGWPTLLGALAMVVCYTLFYISTVFSLSYGVSALHFTRPGFLGLLCLAVVFMALATPLSAWASDRWGRKPVLITGIVAAILSGFAMAPLLGSGSTPLVALFLIIELFLMGVTFAPMGALLPELFPTHVRYTGAGVSYNLGGILGASIAPYIAQVLVAQGGLAWVGAYVSAAAAVSLAGVLCMRETRDAQLM</sequence>
<feature type="transmembrane region" description="Helical" evidence="7">
    <location>
        <begin position="289"/>
        <end position="310"/>
    </location>
</feature>
<gene>
    <name evidence="9" type="ORF">RRSL_01979</name>
</gene>
<evidence type="ECO:0000256" key="6">
    <source>
        <dbReference type="ARBA" id="ARBA00023136"/>
    </source>
</evidence>
<feature type="transmembrane region" description="Helical" evidence="7">
    <location>
        <begin position="240"/>
        <end position="269"/>
    </location>
</feature>
<evidence type="ECO:0000256" key="2">
    <source>
        <dbReference type="ARBA" id="ARBA00022448"/>
    </source>
</evidence>
<dbReference type="InterPro" id="IPR005829">
    <property type="entry name" value="Sugar_transporter_CS"/>
</dbReference>
<keyword evidence="6 7" id="KW-0472">Membrane</keyword>
<evidence type="ECO:0000313" key="10">
    <source>
        <dbReference type="Proteomes" id="UP000005933"/>
    </source>
</evidence>
<keyword evidence="3" id="KW-1003">Cell membrane</keyword>
<keyword evidence="5 7" id="KW-1133">Transmembrane helix</keyword>
<dbReference type="Proteomes" id="UP000005933">
    <property type="component" value="Unassembled WGS sequence"/>
</dbReference>
<organism evidence="9 10">
    <name type="scientific">Ralstonia solanacearum (strain UW551)</name>
    <dbReference type="NCBI Taxonomy" id="342110"/>
    <lineage>
        <taxon>Bacteria</taxon>
        <taxon>Pseudomonadati</taxon>
        <taxon>Pseudomonadota</taxon>
        <taxon>Betaproteobacteria</taxon>
        <taxon>Burkholderiales</taxon>
        <taxon>Burkholderiaceae</taxon>
        <taxon>Ralstonia</taxon>
        <taxon>Ralstonia solanacearum species complex</taxon>
    </lineage>
</organism>
<accession>A0AB33VA71</accession>
<evidence type="ECO:0000259" key="8">
    <source>
        <dbReference type="PROSITE" id="PS50850"/>
    </source>
</evidence>
<dbReference type="FunFam" id="1.20.1250.20:FF:000001">
    <property type="entry name" value="Dicarboxylate MFS transporter"/>
    <property type="match status" value="1"/>
</dbReference>
<protein>
    <submittedName>
        <fullName evidence="9">Transporter, MFS superfamily</fullName>
    </submittedName>
</protein>
<dbReference type="AlphaFoldDB" id="A0AB33VA71"/>
<dbReference type="Gene3D" id="1.20.1250.20">
    <property type="entry name" value="MFS general substrate transporter like domains"/>
    <property type="match status" value="1"/>
</dbReference>
<dbReference type="CDD" id="cd17369">
    <property type="entry name" value="MFS_ShiA_like"/>
    <property type="match status" value="1"/>
</dbReference>
<dbReference type="EMBL" id="AAKL01000044">
    <property type="protein sequence ID" value="EAP71737.1"/>
    <property type="molecule type" value="Genomic_DNA"/>
</dbReference>
<keyword evidence="2" id="KW-0813">Transport</keyword>
<comment type="caution">
    <text evidence="9">The sequence shown here is derived from an EMBL/GenBank/DDBJ whole genome shotgun (WGS) entry which is preliminary data.</text>
</comment>
<dbReference type="PANTHER" id="PTHR43045">
    <property type="entry name" value="SHIKIMATE TRANSPORTER"/>
    <property type="match status" value="1"/>
</dbReference>
<dbReference type="Pfam" id="PF00083">
    <property type="entry name" value="Sugar_tr"/>
    <property type="match status" value="1"/>
</dbReference>
<dbReference type="GO" id="GO:0022857">
    <property type="term" value="F:transmembrane transporter activity"/>
    <property type="evidence" value="ECO:0007669"/>
    <property type="project" value="InterPro"/>
</dbReference>
<evidence type="ECO:0000313" key="9">
    <source>
        <dbReference type="EMBL" id="EAP71737.1"/>
    </source>
</evidence>
<feature type="transmembrane region" description="Helical" evidence="7">
    <location>
        <begin position="412"/>
        <end position="430"/>
    </location>
</feature>
<evidence type="ECO:0000256" key="3">
    <source>
        <dbReference type="ARBA" id="ARBA00022475"/>
    </source>
</evidence>
<reference evidence="9 10" key="1">
    <citation type="journal article" date="2006" name="Mol. Plant Microbe Interact.">
        <title>Identification of open reading frames unique to a select agent: Ralstonia solanacearum race 3 biovar 2.</title>
        <authorList>
            <person name="Gabriel D.W."/>
            <person name="Allen C."/>
            <person name="Schell M."/>
            <person name="Denny T.P."/>
            <person name="Greenberg J.T."/>
            <person name="Duan Y.P."/>
            <person name="Flores-Cruz Z."/>
            <person name="Huang Q."/>
            <person name="Clifford J.M."/>
            <person name="Presting G."/>
            <person name="Gonzalez E.T."/>
            <person name="Reddy J."/>
            <person name="Elphinstone J."/>
            <person name="Swanson J."/>
            <person name="Yao J."/>
            <person name="Mulholland V."/>
            <person name="Liu L."/>
            <person name="Farmerie W."/>
            <person name="Patnaikuni M."/>
            <person name="Balogh B."/>
            <person name="Norman D."/>
            <person name="Alvarez A."/>
            <person name="Castillo J.A."/>
            <person name="Jones J."/>
            <person name="Saddler G."/>
            <person name="Walunas T."/>
            <person name="Zhukov A."/>
            <person name="Mikhailova N."/>
        </authorList>
    </citation>
    <scope>NUCLEOTIDE SEQUENCE [LARGE SCALE GENOMIC DNA]</scope>
    <source>
        <strain evidence="9 10">UW551</strain>
    </source>
</reference>
<evidence type="ECO:0000256" key="5">
    <source>
        <dbReference type="ARBA" id="ARBA00022989"/>
    </source>
</evidence>
<keyword evidence="4 7" id="KW-0812">Transmembrane</keyword>
<evidence type="ECO:0000256" key="1">
    <source>
        <dbReference type="ARBA" id="ARBA00004651"/>
    </source>
</evidence>